<organism evidence="4 5">
    <name type="scientific">Haloferax massiliensis</name>
    <dbReference type="NCBI Taxonomy" id="1476858"/>
    <lineage>
        <taxon>Archaea</taxon>
        <taxon>Methanobacteriati</taxon>
        <taxon>Methanobacteriota</taxon>
        <taxon>Stenosarchaea group</taxon>
        <taxon>Halobacteria</taxon>
        <taxon>Halobacteriales</taxon>
        <taxon>Haloferacaceae</taxon>
        <taxon>Haloferax</taxon>
    </lineage>
</organism>
<dbReference type="InterPro" id="IPR025403">
    <property type="entry name" value="TgpA-like_C"/>
</dbReference>
<feature type="transmembrane region" description="Helical" evidence="2">
    <location>
        <begin position="125"/>
        <end position="150"/>
    </location>
</feature>
<evidence type="ECO:0000313" key="4">
    <source>
        <dbReference type="EMBL" id="CQR52970.1"/>
    </source>
</evidence>
<keyword evidence="5" id="KW-1185">Reference proteome</keyword>
<keyword evidence="2" id="KW-0472">Membrane</keyword>
<feature type="compositionally biased region" description="Polar residues" evidence="1">
    <location>
        <begin position="60"/>
        <end position="71"/>
    </location>
</feature>
<feature type="region of interest" description="Disordered" evidence="1">
    <location>
        <begin position="59"/>
        <end position="117"/>
    </location>
</feature>
<feature type="region of interest" description="Disordered" evidence="1">
    <location>
        <begin position="167"/>
        <end position="190"/>
    </location>
</feature>
<evidence type="ECO:0000313" key="5">
    <source>
        <dbReference type="Proteomes" id="UP000198902"/>
    </source>
</evidence>
<evidence type="ECO:0000256" key="1">
    <source>
        <dbReference type="SAM" id="MobiDB-lite"/>
    </source>
</evidence>
<dbReference type="OrthoDB" id="206550at2157"/>
<proteinExistence type="predicted"/>
<reference evidence="5" key="1">
    <citation type="submission" date="2015-03" db="EMBL/GenBank/DDBJ databases">
        <authorList>
            <person name="Urmite Genomes"/>
        </authorList>
    </citation>
    <scope>NUCLEOTIDE SEQUENCE [LARGE SCALE GENOMIC DNA]</scope>
    <source>
        <strain evidence="5">Arc-Hr</strain>
    </source>
</reference>
<keyword evidence="2" id="KW-0812">Transmembrane</keyword>
<evidence type="ECO:0000256" key="2">
    <source>
        <dbReference type="SAM" id="Phobius"/>
    </source>
</evidence>
<dbReference type="Proteomes" id="UP000198902">
    <property type="component" value="Unassembled WGS sequence"/>
</dbReference>
<keyword evidence="2" id="KW-1133">Transmembrane helix</keyword>
<dbReference type="Pfam" id="PF13559">
    <property type="entry name" value="DUF4129"/>
    <property type="match status" value="1"/>
</dbReference>
<name>A0A0D6JVL4_9EURY</name>
<sequence>MDSDVLVTLGLALVCLFVVASAAGSLESAVDSSPSEAIDLDYASLPLDRGDASDIKREYQTLTDGPSQQEHSGQRSSQSDQSSSSGPDDSDSDSASERSNAQRDQSDGPGETPDETNPLERLIDALLALLSRLVELLVALAGVVALAVVVRYRRRLAEHLRPLVARFGSDDSGTGPTAGDDNRAADLPPAPENEVTEAWYEMVERLRLDDRQLLTPRERAAVARENGADANTVWSLTELFEEVRYGGAPVTEDRRRRAREYLERLDSSGGRDQS</sequence>
<feature type="domain" description="Protein-glutamine gamma-glutamyltransferase-like C-terminal" evidence="3">
    <location>
        <begin position="198"/>
        <end position="262"/>
    </location>
</feature>
<feature type="compositionally biased region" description="Low complexity" evidence="1">
    <location>
        <begin position="74"/>
        <end position="87"/>
    </location>
</feature>
<gene>
    <name evidence="4" type="ORF">BN996_03393</name>
</gene>
<dbReference type="RefSeq" id="WP_089780970.1">
    <property type="nucleotide sequence ID" value="NZ_CABLRR010000005.1"/>
</dbReference>
<accession>A0A0D6JVL4</accession>
<dbReference type="EMBL" id="CSTE01000005">
    <property type="protein sequence ID" value="CQR52970.1"/>
    <property type="molecule type" value="Genomic_DNA"/>
</dbReference>
<protein>
    <recommendedName>
        <fullName evidence="3">Protein-glutamine gamma-glutamyltransferase-like C-terminal domain-containing protein</fullName>
    </recommendedName>
</protein>
<dbReference type="AlphaFoldDB" id="A0A0D6JVL4"/>
<evidence type="ECO:0000259" key="3">
    <source>
        <dbReference type="Pfam" id="PF13559"/>
    </source>
</evidence>